<sequence>HYQVPVAPHVTRLSRSTNTSDAQHERAKFD</sequence>
<name>A0A080Z1X0_PHYNI</name>
<gene>
    <name evidence="2" type="ORF">F444_21204</name>
</gene>
<evidence type="ECO:0000256" key="1">
    <source>
        <dbReference type="SAM" id="MobiDB-lite"/>
    </source>
</evidence>
<proteinExistence type="predicted"/>
<feature type="region of interest" description="Disordered" evidence="1">
    <location>
        <begin position="1"/>
        <end position="30"/>
    </location>
</feature>
<protein>
    <submittedName>
        <fullName evidence="2">Uncharacterized protein</fullName>
    </submittedName>
</protein>
<evidence type="ECO:0000313" key="3">
    <source>
        <dbReference type="Proteomes" id="UP000028582"/>
    </source>
</evidence>
<evidence type="ECO:0000313" key="2">
    <source>
        <dbReference type="EMBL" id="ETO60631.1"/>
    </source>
</evidence>
<feature type="non-terminal residue" evidence="2">
    <location>
        <position position="1"/>
    </location>
</feature>
<organism evidence="2 3">
    <name type="scientific">Phytophthora nicotianae P1976</name>
    <dbReference type="NCBI Taxonomy" id="1317066"/>
    <lineage>
        <taxon>Eukaryota</taxon>
        <taxon>Sar</taxon>
        <taxon>Stramenopiles</taxon>
        <taxon>Oomycota</taxon>
        <taxon>Peronosporomycetes</taxon>
        <taxon>Peronosporales</taxon>
        <taxon>Peronosporaceae</taxon>
        <taxon>Phytophthora</taxon>
    </lineage>
</organism>
<dbReference type="EMBL" id="ANJA01003905">
    <property type="protein sequence ID" value="ETO60631.1"/>
    <property type="molecule type" value="Genomic_DNA"/>
</dbReference>
<accession>A0A080Z1X0</accession>
<dbReference type="AlphaFoldDB" id="A0A080Z1X0"/>
<dbReference type="Proteomes" id="UP000028582">
    <property type="component" value="Unassembled WGS sequence"/>
</dbReference>
<reference evidence="2 3" key="1">
    <citation type="submission" date="2013-11" db="EMBL/GenBank/DDBJ databases">
        <title>The Genome Sequence of Phytophthora parasitica P1976.</title>
        <authorList>
            <consortium name="The Broad Institute Genomics Platform"/>
            <person name="Russ C."/>
            <person name="Tyler B."/>
            <person name="Panabieres F."/>
            <person name="Shan W."/>
            <person name="Tripathy S."/>
            <person name="Grunwald N."/>
            <person name="Machado M."/>
            <person name="Johnson C.S."/>
            <person name="Walker B."/>
            <person name="Young S."/>
            <person name="Zeng Q."/>
            <person name="Gargeya S."/>
            <person name="Fitzgerald M."/>
            <person name="Haas B."/>
            <person name="Abouelleil A."/>
            <person name="Allen A.W."/>
            <person name="Alvarado L."/>
            <person name="Arachchi H.M."/>
            <person name="Berlin A.M."/>
            <person name="Chapman S.B."/>
            <person name="Gainer-Dewar J."/>
            <person name="Goldberg J."/>
            <person name="Griggs A."/>
            <person name="Gujja S."/>
            <person name="Hansen M."/>
            <person name="Howarth C."/>
            <person name="Imamovic A."/>
            <person name="Ireland A."/>
            <person name="Larimer J."/>
            <person name="McCowan C."/>
            <person name="Murphy C."/>
            <person name="Pearson M."/>
            <person name="Poon T.W."/>
            <person name="Priest M."/>
            <person name="Roberts A."/>
            <person name="Saif S."/>
            <person name="Shea T."/>
            <person name="Sisk P."/>
            <person name="Sykes S."/>
            <person name="Wortman J."/>
            <person name="Nusbaum C."/>
            <person name="Birren B."/>
        </authorList>
    </citation>
    <scope>NUCLEOTIDE SEQUENCE [LARGE SCALE GENOMIC DNA]</scope>
    <source>
        <strain evidence="2 3">P1976</strain>
    </source>
</reference>
<comment type="caution">
    <text evidence="2">The sequence shown here is derived from an EMBL/GenBank/DDBJ whole genome shotgun (WGS) entry which is preliminary data.</text>
</comment>